<dbReference type="PANTHER" id="PTHR31111:SF138">
    <property type="entry name" value="F-BOX ASSOCIATED DOMAIN-CONTAINING PROTEIN"/>
    <property type="match status" value="1"/>
</dbReference>
<gene>
    <name evidence="3" type="ORF">OLC1_LOCUS15832</name>
</gene>
<dbReference type="InterPro" id="IPR036047">
    <property type="entry name" value="F-box-like_dom_sf"/>
</dbReference>
<dbReference type="InterPro" id="IPR011043">
    <property type="entry name" value="Gal_Oxase/kelch_b-propeller"/>
</dbReference>
<protein>
    <submittedName>
        <fullName evidence="3">OLC1v1006914C1</fullName>
    </submittedName>
</protein>
<evidence type="ECO:0000313" key="4">
    <source>
        <dbReference type="Proteomes" id="UP001161247"/>
    </source>
</evidence>
<evidence type="ECO:0000313" key="3">
    <source>
        <dbReference type="EMBL" id="CAI9107540.1"/>
    </source>
</evidence>
<feature type="domain" description="F-box" evidence="1">
    <location>
        <begin position="4"/>
        <end position="38"/>
    </location>
</feature>
<organism evidence="3 4">
    <name type="scientific">Oldenlandia corymbosa var. corymbosa</name>
    <dbReference type="NCBI Taxonomy" id="529605"/>
    <lineage>
        <taxon>Eukaryota</taxon>
        <taxon>Viridiplantae</taxon>
        <taxon>Streptophyta</taxon>
        <taxon>Embryophyta</taxon>
        <taxon>Tracheophyta</taxon>
        <taxon>Spermatophyta</taxon>
        <taxon>Magnoliopsida</taxon>
        <taxon>eudicotyledons</taxon>
        <taxon>Gunneridae</taxon>
        <taxon>Pentapetalae</taxon>
        <taxon>asterids</taxon>
        <taxon>lamiids</taxon>
        <taxon>Gentianales</taxon>
        <taxon>Rubiaceae</taxon>
        <taxon>Rubioideae</taxon>
        <taxon>Spermacoceae</taxon>
        <taxon>Hedyotis-Oldenlandia complex</taxon>
        <taxon>Oldenlandia</taxon>
    </lineage>
</organism>
<dbReference type="InterPro" id="IPR001810">
    <property type="entry name" value="F-box_dom"/>
</dbReference>
<reference evidence="3" key="1">
    <citation type="submission" date="2023-03" db="EMBL/GenBank/DDBJ databases">
        <authorList>
            <person name="Julca I."/>
        </authorList>
    </citation>
    <scope>NUCLEOTIDE SEQUENCE</scope>
</reference>
<dbReference type="Gene3D" id="1.20.1280.50">
    <property type="match status" value="1"/>
</dbReference>
<dbReference type="CDD" id="cd22157">
    <property type="entry name" value="F-box_AtFBW1-like"/>
    <property type="match status" value="1"/>
</dbReference>
<keyword evidence="4" id="KW-1185">Reference proteome</keyword>
<dbReference type="EMBL" id="OX459122">
    <property type="protein sequence ID" value="CAI9107540.1"/>
    <property type="molecule type" value="Genomic_DNA"/>
</dbReference>
<dbReference type="PANTHER" id="PTHR31111">
    <property type="entry name" value="BNAA05G37150D PROTEIN-RELATED"/>
    <property type="match status" value="1"/>
</dbReference>
<dbReference type="NCBIfam" id="TIGR01640">
    <property type="entry name" value="F_box_assoc_1"/>
    <property type="match status" value="1"/>
</dbReference>
<dbReference type="Pfam" id="PF00646">
    <property type="entry name" value="F-box"/>
    <property type="match status" value="1"/>
</dbReference>
<proteinExistence type="predicted"/>
<sequence>MFLDDLVWEILRWIPVKSLMQFKCVSRTWLSIITDPRFAKCYRGGSRCLLSFHDWIFRASWLPLVSFDEHTRFEFLNLDHDNFTIHIVNHGHALKKACTNIVDGLICFYRGEQSWLYNIATREMVKLPDLTFGKCKEAYHSSAYHLGYDPITKRYKLLNTSDDHAAILTIGDSLWRNISPSVKSIDMTKRRGACLDGNICWEEGRSAGQTVIVCFNLAEEKFVHIDSLVSGSLISFGPSLILTRSNNASTRHPDQILYYDYKNGIWINQPFMPPRLGARQDVDIADFPCIVGVLPNGKLLLIDCFGKSPIYQLYLFDLLKKEWEPIVTDTAAARICRIKHWFYFEENIISLIHLTSGHV</sequence>
<dbReference type="InterPro" id="IPR017451">
    <property type="entry name" value="F-box-assoc_interact_dom"/>
</dbReference>
<name>A0AAV1DIF0_OLDCO</name>
<dbReference type="Pfam" id="PF08268">
    <property type="entry name" value="FBA_3"/>
    <property type="match status" value="1"/>
</dbReference>
<evidence type="ECO:0000259" key="2">
    <source>
        <dbReference type="Pfam" id="PF08268"/>
    </source>
</evidence>
<dbReference type="SUPFAM" id="SSF81383">
    <property type="entry name" value="F-box domain"/>
    <property type="match status" value="1"/>
</dbReference>
<dbReference type="Proteomes" id="UP001161247">
    <property type="component" value="Chromosome 5"/>
</dbReference>
<dbReference type="AlphaFoldDB" id="A0AAV1DIF0"/>
<accession>A0AAV1DIF0</accession>
<dbReference type="SUPFAM" id="SSF50965">
    <property type="entry name" value="Galactose oxidase, central domain"/>
    <property type="match status" value="1"/>
</dbReference>
<dbReference type="InterPro" id="IPR013187">
    <property type="entry name" value="F-box-assoc_dom_typ3"/>
</dbReference>
<feature type="domain" description="F-box associated beta-propeller type 3" evidence="2">
    <location>
        <begin position="79"/>
        <end position="324"/>
    </location>
</feature>
<evidence type="ECO:0000259" key="1">
    <source>
        <dbReference type="Pfam" id="PF00646"/>
    </source>
</evidence>